<proteinExistence type="predicted"/>
<organism evidence="1 2">
    <name type="scientific">Priestia flexa</name>
    <dbReference type="NCBI Taxonomy" id="86664"/>
    <lineage>
        <taxon>Bacteria</taxon>
        <taxon>Bacillati</taxon>
        <taxon>Bacillota</taxon>
        <taxon>Bacilli</taxon>
        <taxon>Bacillales</taxon>
        <taxon>Bacillaceae</taxon>
        <taxon>Priestia</taxon>
    </lineage>
</organism>
<dbReference type="Proteomes" id="UP000664578">
    <property type="component" value="Unassembled WGS sequence"/>
</dbReference>
<protein>
    <submittedName>
        <fullName evidence="1">Uncharacterized protein</fullName>
    </submittedName>
</protein>
<name>A0A8I1SMF2_9BACI</name>
<accession>A0A8I1SMF2</accession>
<dbReference type="EMBL" id="JAEMWV010000002">
    <property type="protein sequence ID" value="MBN8250848.1"/>
    <property type="molecule type" value="Genomic_DNA"/>
</dbReference>
<reference evidence="1" key="1">
    <citation type="submission" date="2020-12" db="EMBL/GenBank/DDBJ databases">
        <title>PHA producing bacteria isolated from mangrove.</title>
        <authorList>
            <person name="Zheng W."/>
            <person name="Yu S."/>
            <person name="Huang Y."/>
        </authorList>
    </citation>
    <scope>NUCLEOTIDE SEQUENCE</scope>
    <source>
        <strain evidence="1">GN22-4</strain>
    </source>
</reference>
<sequence length="88" mass="9811">MMWDKRKESVNMTDTLSGNVLRADTIRSTLIDKFGSDVGNFLADQLGDVADEADEVMTSSVNEGLQSQNASLNYKLFLFKNPLPLLRL</sequence>
<gene>
    <name evidence="1" type="ORF">JF537_04545</name>
</gene>
<comment type="caution">
    <text evidence="1">The sequence shown here is derived from an EMBL/GenBank/DDBJ whole genome shotgun (WGS) entry which is preliminary data.</text>
</comment>
<dbReference type="AlphaFoldDB" id="A0A8I1SMF2"/>
<dbReference type="RefSeq" id="WP_206782342.1">
    <property type="nucleotide sequence ID" value="NZ_JAEMWV010000002.1"/>
</dbReference>
<evidence type="ECO:0000313" key="1">
    <source>
        <dbReference type="EMBL" id="MBN8250848.1"/>
    </source>
</evidence>
<evidence type="ECO:0000313" key="2">
    <source>
        <dbReference type="Proteomes" id="UP000664578"/>
    </source>
</evidence>